<dbReference type="AlphaFoldDB" id="A0A0C5W4A2"/>
<dbReference type="EMBL" id="CP007142">
    <property type="protein sequence ID" value="AJQ97454.1"/>
    <property type="molecule type" value="Genomic_DNA"/>
</dbReference>
<evidence type="ECO:0008006" key="3">
    <source>
        <dbReference type="Google" id="ProtNLM"/>
    </source>
</evidence>
<evidence type="ECO:0000313" key="1">
    <source>
        <dbReference type="EMBL" id="AJQ97454.1"/>
    </source>
</evidence>
<gene>
    <name evidence="1" type="ORF">YC6258_05424</name>
</gene>
<protein>
    <recommendedName>
        <fullName evidence="3">Cation transport ATPase</fullName>
    </recommendedName>
</protein>
<dbReference type="STRING" id="1445510.YC6258_05424"/>
<accession>A0A0C5W4A2</accession>
<dbReference type="HOGENOM" id="CLU_2068270_0_0_6"/>
<sequence length="110" mass="13167">MTEHRLGVSENYLVKRKLVLDAHTNQDVQPAIAEIDKLYGLDKVDYDTEKCVLKLAYDGTRLDIEQIEAILEVHQITLKKGWWQKRRLKQYRFVDQNIRDNQKREPWCCH</sequence>
<dbReference type="RefSeq" id="WP_044619194.1">
    <property type="nucleotide sequence ID" value="NZ_CP007142.1"/>
</dbReference>
<keyword evidence="2" id="KW-1185">Reference proteome</keyword>
<evidence type="ECO:0000313" key="2">
    <source>
        <dbReference type="Proteomes" id="UP000032266"/>
    </source>
</evidence>
<proteinExistence type="predicted"/>
<reference evidence="1 2" key="1">
    <citation type="submission" date="2014-01" db="EMBL/GenBank/DDBJ databases">
        <title>Full genme sequencing of cellulolytic bacterium Gynuella sunshinyii YC6258T gen. nov., sp. nov.</title>
        <authorList>
            <person name="Khan H."/>
            <person name="Chung E.J."/>
            <person name="Chung Y.R."/>
        </authorList>
    </citation>
    <scope>NUCLEOTIDE SEQUENCE [LARGE SCALE GENOMIC DNA]</scope>
    <source>
        <strain evidence="1 2">YC6258</strain>
    </source>
</reference>
<organism evidence="1 2">
    <name type="scientific">Gynuella sunshinyii YC6258</name>
    <dbReference type="NCBI Taxonomy" id="1445510"/>
    <lineage>
        <taxon>Bacteria</taxon>
        <taxon>Pseudomonadati</taxon>
        <taxon>Pseudomonadota</taxon>
        <taxon>Gammaproteobacteria</taxon>
        <taxon>Oceanospirillales</taxon>
        <taxon>Saccharospirillaceae</taxon>
        <taxon>Gynuella</taxon>
    </lineage>
</organism>
<dbReference type="KEGG" id="gsn:YC6258_05424"/>
<name>A0A0C5W4A2_9GAMM</name>
<dbReference type="Proteomes" id="UP000032266">
    <property type="component" value="Chromosome"/>
</dbReference>
<dbReference type="OrthoDB" id="5822659at2"/>